<proteinExistence type="predicted"/>
<feature type="region of interest" description="Disordered" evidence="1">
    <location>
        <begin position="22"/>
        <end position="41"/>
    </location>
</feature>
<dbReference type="Proteomes" id="UP000691718">
    <property type="component" value="Unassembled WGS sequence"/>
</dbReference>
<accession>A0A8S3X9T1</accession>
<gene>
    <name evidence="2" type="ORF">PAPOLLO_LOCUS15639</name>
</gene>
<evidence type="ECO:0000313" key="3">
    <source>
        <dbReference type="Proteomes" id="UP000691718"/>
    </source>
</evidence>
<keyword evidence="3" id="KW-1185">Reference proteome</keyword>
<reference evidence="2" key="1">
    <citation type="submission" date="2021-04" db="EMBL/GenBank/DDBJ databases">
        <authorList>
            <person name="Tunstrom K."/>
        </authorList>
    </citation>
    <scope>NUCLEOTIDE SEQUENCE</scope>
</reference>
<sequence length="138" mass="15756">MFEVCNILRAVCNKASLLQREGAARSDAERERRARGDWEARARGAEQDAAQLAGKLHAAQREIARTIASVNLSSHGYLPRWRRQNGGKNRESDRALLGVQRVHWFLINDTGMDEEFVKKKSSEKRVCDAFKEKEEVDM</sequence>
<protein>
    <submittedName>
        <fullName evidence="2">(apollo) hypothetical protein</fullName>
    </submittedName>
</protein>
<evidence type="ECO:0000256" key="1">
    <source>
        <dbReference type="SAM" id="MobiDB-lite"/>
    </source>
</evidence>
<comment type="caution">
    <text evidence="2">The sequence shown here is derived from an EMBL/GenBank/DDBJ whole genome shotgun (WGS) entry which is preliminary data.</text>
</comment>
<dbReference type="EMBL" id="CAJQZP010001037">
    <property type="protein sequence ID" value="CAG5011697.1"/>
    <property type="molecule type" value="Genomic_DNA"/>
</dbReference>
<name>A0A8S3X9T1_PARAO</name>
<dbReference type="AlphaFoldDB" id="A0A8S3X9T1"/>
<organism evidence="2 3">
    <name type="scientific">Parnassius apollo</name>
    <name type="common">Apollo butterfly</name>
    <name type="synonym">Papilio apollo</name>
    <dbReference type="NCBI Taxonomy" id="110799"/>
    <lineage>
        <taxon>Eukaryota</taxon>
        <taxon>Metazoa</taxon>
        <taxon>Ecdysozoa</taxon>
        <taxon>Arthropoda</taxon>
        <taxon>Hexapoda</taxon>
        <taxon>Insecta</taxon>
        <taxon>Pterygota</taxon>
        <taxon>Neoptera</taxon>
        <taxon>Endopterygota</taxon>
        <taxon>Lepidoptera</taxon>
        <taxon>Glossata</taxon>
        <taxon>Ditrysia</taxon>
        <taxon>Papilionoidea</taxon>
        <taxon>Papilionidae</taxon>
        <taxon>Parnassiinae</taxon>
        <taxon>Parnassini</taxon>
        <taxon>Parnassius</taxon>
        <taxon>Parnassius</taxon>
    </lineage>
</organism>
<evidence type="ECO:0000313" key="2">
    <source>
        <dbReference type="EMBL" id="CAG5011697.1"/>
    </source>
</evidence>